<name>A0AAV2YLG6_9STRA</name>
<keyword evidence="1" id="KW-0694">RNA-binding</keyword>
<keyword evidence="2" id="KW-0862">Zinc</keyword>
<feature type="compositionally biased region" description="Low complexity" evidence="3">
    <location>
        <begin position="166"/>
        <end position="183"/>
    </location>
</feature>
<dbReference type="InterPro" id="IPR012677">
    <property type="entry name" value="Nucleotide-bd_a/b_plait_sf"/>
</dbReference>
<gene>
    <name evidence="5" type="ORF">N0F65_012880</name>
</gene>
<evidence type="ECO:0000313" key="5">
    <source>
        <dbReference type="EMBL" id="DAZ93934.1"/>
    </source>
</evidence>
<dbReference type="AlphaFoldDB" id="A0AAV2YLG6"/>
<dbReference type="InterPro" id="IPR007201">
    <property type="entry name" value="Mei2-like_Rrm_C"/>
</dbReference>
<dbReference type="Pfam" id="PF04059">
    <property type="entry name" value="RRM_2"/>
    <property type="match status" value="1"/>
</dbReference>
<keyword evidence="2" id="KW-0479">Metal-binding</keyword>
<dbReference type="PANTHER" id="PTHR23189">
    <property type="entry name" value="RNA RECOGNITION MOTIF-CONTAINING"/>
    <property type="match status" value="1"/>
</dbReference>
<dbReference type="PROSITE" id="PS50119">
    <property type="entry name" value="ZF_BBOX"/>
    <property type="match status" value="1"/>
</dbReference>
<feature type="region of interest" description="Disordered" evidence="3">
    <location>
        <begin position="551"/>
        <end position="598"/>
    </location>
</feature>
<dbReference type="Pfam" id="PF22586">
    <property type="entry name" value="ANCHR-like_BBOX"/>
    <property type="match status" value="1"/>
</dbReference>
<protein>
    <recommendedName>
        <fullName evidence="4">B box-type domain-containing protein</fullName>
    </recommendedName>
</protein>
<dbReference type="InterPro" id="IPR034454">
    <property type="entry name" value="MEI2-like_RRM3"/>
</dbReference>
<feature type="region of interest" description="Disordered" evidence="3">
    <location>
        <begin position="139"/>
        <end position="228"/>
    </location>
</feature>
<evidence type="ECO:0000313" key="6">
    <source>
        <dbReference type="Proteomes" id="UP001146120"/>
    </source>
</evidence>
<proteinExistence type="predicted"/>
<reference evidence="5" key="1">
    <citation type="submission" date="2022-11" db="EMBL/GenBank/DDBJ databases">
        <authorList>
            <person name="Morgan W.R."/>
            <person name="Tartar A."/>
        </authorList>
    </citation>
    <scope>NUCLEOTIDE SEQUENCE</scope>
    <source>
        <strain evidence="5">ARSEF 373</strain>
    </source>
</reference>
<dbReference type="GO" id="GO:0003723">
    <property type="term" value="F:RNA binding"/>
    <property type="evidence" value="ECO:0007669"/>
    <property type="project" value="UniProtKB-KW"/>
</dbReference>
<feature type="compositionally biased region" description="Low complexity" evidence="3">
    <location>
        <begin position="688"/>
        <end position="709"/>
    </location>
</feature>
<evidence type="ECO:0000256" key="3">
    <source>
        <dbReference type="SAM" id="MobiDB-lite"/>
    </source>
</evidence>
<dbReference type="GO" id="GO:0008270">
    <property type="term" value="F:zinc ion binding"/>
    <property type="evidence" value="ECO:0007669"/>
    <property type="project" value="UniProtKB-KW"/>
</dbReference>
<dbReference type="CDD" id="cd19757">
    <property type="entry name" value="Bbox1"/>
    <property type="match status" value="2"/>
</dbReference>
<dbReference type="EMBL" id="DAKRPA010000280">
    <property type="protein sequence ID" value="DAZ93934.1"/>
    <property type="molecule type" value="Genomic_DNA"/>
</dbReference>
<feature type="domain" description="B box-type" evidence="4">
    <location>
        <begin position="81"/>
        <end position="122"/>
    </location>
</feature>
<feature type="region of interest" description="Disordered" evidence="3">
    <location>
        <begin position="279"/>
        <end position="301"/>
    </location>
</feature>
<dbReference type="SUPFAM" id="SSF54928">
    <property type="entry name" value="RNA-binding domain, RBD"/>
    <property type="match status" value="1"/>
</dbReference>
<dbReference type="InterPro" id="IPR035979">
    <property type="entry name" value="RBD_domain_sf"/>
</dbReference>
<feature type="region of interest" description="Disordered" evidence="3">
    <location>
        <begin position="688"/>
        <end position="783"/>
    </location>
</feature>
<dbReference type="SMART" id="SM00336">
    <property type="entry name" value="BBOX"/>
    <property type="match status" value="2"/>
</dbReference>
<accession>A0AAV2YLG6</accession>
<organism evidence="5 6">
    <name type="scientific">Lagenidium giganteum</name>
    <dbReference type="NCBI Taxonomy" id="4803"/>
    <lineage>
        <taxon>Eukaryota</taxon>
        <taxon>Sar</taxon>
        <taxon>Stramenopiles</taxon>
        <taxon>Oomycota</taxon>
        <taxon>Peronosporomycetes</taxon>
        <taxon>Pythiales</taxon>
        <taxon>Pythiaceae</taxon>
    </lineage>
</organism>
<evidence type="ECO:0000256" key="2">
    <source>
        <dbReference type="PROSITE-ProRule" id="PRU00024"/>
    </source>
</evidence>
<sequence length="1075" mass="116740">WWEATETKAPMTPDTAVTTPTSQCQCGQGAIKFCQGCDLAYCESCCSKRHLKGAFQRHTIEDLLVKDTAGVQQPEVHSGNEPASICEECIENKAALWCAACELNYCDSCSKEVHKAGRMQSHLNDGQFQYLSSPTGCKGAHRSELGKQNSLENTDDDDAGVLKTHSLSPPSVAPNSPSNSDVSKAVGEIRDTETATSAQDGIGIKPDEQPVSPVDKDSEDEGYDPWSTWNARTFNERSASIDSAPQWRNLRSLSIDSKSPSTFTDEDLHLNLSKPFQSLAFTSPTEDRTRSDSPDMFTQRPRSFSEYSGLHARSSLNSPWHERSHGASSNDQPLYASIAELAKAMKTNFASRHVLVKSSIGSLDTPSVQRISRFLNSFGSLATVREEFAREGLLFFTFYELKAAIASVKTWQNERRSGPTATHSPVKPSTHELISFTLPFELPTETNSATLLVKLQGPAITSNEMRQFCSRFGEVASVLQNDVHSSKYIVEYNDARDLNGAITGLGCAFHSSGPITASRTAPPTLDMAKIQLFLDCVENLSVVAPVLEPMTRPKSYSSSGTSLLTSPTSSTSSPISPSFLESSTSSLDANTGGSGPVRSASPFGGASYSMTGSPLISTLAASSSPPSQELWQNTATTGMASSTTSSGGGTTMQMVRSEALSSALPTAVASGHLRSSYSDPAYLNSYSSSHNSHLANQASSPIYSPYSHPQHSHHHHGQPAMHQRVLLTMGKYPPTRSGSDPCFRSSHSLHLGSSSTSTSHGSSSSSNNNTTSGSSGRNDQGTGEYSLSIEKVASGDDKRTTLMIRNIPNKYTQQMLLAEINASHRGNYDFFYLPIDFKNKCNMGYAFINFMDSAHIIPFYQEFNNQKWTNFNSEKVCAISYARLQGKQAMITRFQNSSLLEKHESYRPLVFVSNGPNRGKPETFPSPKQMHKKMLHPQHHGGMLSNDDYGANASRMYAHSHMQTHHMNQHSLHHIHQVHHHQHQLMSHALHLQQLHGIPAPHTAVPHAMHASPHHLYQDVDTYGSMRGVGSQAHVYSVSNTSTATSSGATATAPVILKSSPSATPQDAAAPAASL</sequence>
<dbReference type="CDD" id="cd12531">
    <property type="entry name" value="RRM3_MEI2_like"/>
    <property type="match status" value="1"/>
</dbReference>
<dbReference type="InterPro" id="IPR000315">
    <property type="entry name" value="Znf_B-box"/>
</dbReference>
<feature type="compositionally biased region" description="Low complexity" evidence="3">
    <location>
        <begin position="634"/>
        <end position="645"/>
    </location>
</feature>
<feature type="compositionally biased region" description="Polar residues" evidence="3">
    <location>
        <begin position="619"/>
        <end position="633"/>
    </location>
</feature>
<feature type="region of interest" description="Disordered" evidence="3">
    <location>
        <begin position="619"/>
        <end position="651"/>
    </location>
</feature>
<evidence type="ECO:0000259" key="4">
    <source>
        <dbReference type="PROSITE" id="PS50119"/>
    </source>
</evidence>
<feature type="compositionally biased region" description="Low complexity" evidence="3">
    <location>
        <begin position="553"/>
        <end position="587"/>
    </location>
</feature>
<reference evidence="5" key="2">
    <citation type="journal article" date="2023" name="Microbiol Resour">
        <title>Decontamination and Annotation of the Draft Genome Sequence of the Oomycete Lagenidium giganteum ARSEF 373.</title>
        <authorList>
            <person name="Morgan W.R."/>
            <person name="Tartar A."/>
        </authorList>
    </citation>
    <scope>NUCLEOTIDE SEQUENCE</scope>
    <source>
        <strain evidence="5">ARSEF 373</strain>
    </source>
</reference>
<comment type="caution">
    <text evidence="5">The sequence shown here is derived from an EMBL/GenBank/DDBJ whole genome shotgun (WGS) entry which is preliminary data.</text>
</comment>
<dbReference type="Proteomes" id="UP001146120">
    <property type="component" value="Unassembled WGS sequence"/>
</dbReference>
<feature type="non-terminal residue" evidence="5">
    <location>
        <position position="1"/>
    </location>
</feature>
<keyword evidence="6" id="KW-1185">Reference proteome</keyword>
<feature type="compositionally biased region" description="Low complexity" evidence="3">
    <location>
        <begin position="745"/>
        <end position="776"/>
    </location>
</feature>
<dbReference type="Gene3D" id="3.30.70.330">
    <property type="match status" value="1"/>
</dbReference>
<evidence type="ECO:0000256" key="1">
    <source>
        <dbReference type="ARBA" id="ARBA00022884"/>
    </source>
</evidence>
<keyword evidence="2" id="KW-0863">Zinc-finger</keyword>